<dbReference type="Proteomes" id="UP000002279">
    <property type="component" value="Chromosome 1"/>
</dbReference>
<protein>
    <recommendedName>
        <fullName evidence="5">Follistatin</fullName>
    </recommendedName>
    <alternativeName>
        <fullName evidence="6">Activin-binding protein</fullName>
    </alternativeName>
</protein>
<dbReference type="FunFam" id="3.90.290.10:FF:000013">
    <property type="entry name" value="Follistatin a"/>
    <property type="match status" value="1"/>
</dbReference>
<keyword evidence="4" id="KW-0325">Glycoprotein</keyword>
<evidence type="ECO:0000256" key="6">
    <source>
        <dbReference type="ARBA" id="ARBA00042260"/>
    </source>
</evidence>
<gene>
    <name evidence="10" type="primary">FST</name>
</gene>
<dbReference type="FunFam" id="3.30.60.30:FF:000006">
    <property type="entry name" value="Follistatin a"/>
    <property type="match status" value="1"/>
</dbReference>
<dbReference type="Bgee" id="ENSOANG00000011201">
    <property type="expression patterns" value="Expressed in fibroblast and 7 other cell types or tissues"/>
</dbReference>
<name>A0A6I8P2N9_ORNAN</name>
<dbReference type="InterPro" id="IPR003645">
    <property type="entry name" value="Fol_N"/>
</dbReference>
<dbReference type="PROSITE" id="PS51465">
    <property type="entry name" value="KAZAL_2"/>
    <property type="match status" value="3"/>
</dbReference>
<feature type="domain" description="TB" evidence="8">
    <location>
        <begin position="118"/>
        <end position="179"/>
    </location>
</feature>
<dbReference type="InterPro" id="IPR017878">
    <property type="entry name" value="TB_dom"/>
</dbReference>
<reference evidence="10" key="3">
    <citation type="submission" date="2025-09" db="UniProtKB">
        <authorList>
            <consortium name="Ensembl"/>
        </authorList>
    </citation>
    <scope>IDENTIFICATION</scope>
    <source>
        <strain evidence="10">Glennie</strain>
    </source>
</reference>
<keyword evidence="2" id="KW-0677">Repeat</keyword>
<feature type="region of interest" description="Disordered" evidence="7">
    <location>
        <begin position="1"/>
        <end position="30"/>
    </location>
</feature>
<reference evidence="10" key="2">
    <citation type="submission" date="2025-08" db="UniProtKB">
        <authorList>
            <consortium name="Ensembl"/>
        </authorList>
    </citation>
    <scope>IDENTIFICATION</scope>
    <source>
        <strain evidence="10">Glennie</strain>
    </source>
</reference>
<dbReference type="Gene3D" id="3.30.60.30">
    <property type="match status" value="3"/>
</dbReference>
<evidence type="ECO:0000256" key="3">
    <source>
        <dbReference type="ARBA" id="ARBA00023157"/>
    </source>
</evidence>
<dbReference type="SMART" id="SM00274">
    <property type="entry name" value="FOLN"/>
    <property type="match status" value="3"/>
</dbReference>
<feature type="domain" description="Kazal-like" evidence="9">
    <location>
        <begin position="278"/>
        <end position="329"/>
    </location>
</feature>
<dbReference type="CDD" id="cd00104">
    <property type="entry name" value="KAZAL_FS"/>
    <property type="match status" value="3"/>
</dbReference>
<evidence type="ECO:0000256" key="4">
    <source>
        <dbReference type="ARBA" id="ARBA00023180"/>
    </source>
</evidence>
<feature type="domain" description="Kazal-like" evidence="9">
    <location>
        <begin position="356"/>
        <end position="406"/>
    </location>
</feature>
<dbReference type="InterPro" id="IPR015369">
    <property type="entry name" value="Follistatin/Osteonectin_EGF"/>
</dbReference>
<dbReference type="SMART" id="SM00280">
    <property type="entry name" value="KAZAL"/>
    <property type="match status" value="3"/>
</dbReference>
<reference evidence="10 11" key="1">
    <citation type="journal article" date="2008" name="Nature">
        <title>Genome analysis of the platypus reveals unique signatures of evolution.</title>
        <authorList>
            <person name="Warren W.C."/>
            <person name="Hillier L.W."/>
            <person name="Marshall Graves J.A."/>
            <person name="Birney E."/>
            <person name="Ponting C.P."/>
            <person name="Grutzner F."/>
            <person name="Belov K."/>
            <person name="Miller W."/>
            <person name="Clarke L."/>
            <person name="Chinwalla A.T."/>
            <person name="Yang S.P."/>
            <person name="Heger A."/>
            <person name="Locke D.P."/>
            <person name="Miethke P."/>
            <person name="Waters P.D."/>
            <person name="Veyrunes F."/>
            <person name="Fulton L."/>
            <person name="Fulton B."/>
            <person name="Graves T."/>
            <person name="Wallis J."/>
            <person name="Puente X.S."/>
            <person name="Lopez-Otin C."/>
            <person name="Ordonez G.R."/>
            <person name="Eichler E.E."/>
            <person name="Chen L."/>
            <person name="Cheng Z."/>
            <person name="Deakin J.E."/>
            <person name="Alsop A."/>
            <person name="Thompson K."/>
            <person name="Kirby P."/>
            <person name="Papenfuss A.T."/>
            <person name="Wakefield M.J."/>
            <person name="Olender T."/>
            <person name="Lancet D."/>
            <person name="Huttley G.A."/>
            <person name="Smit A.F."/>
            <person name="Pask A."/>
            <person name="Temple-Smith P."/>
            <person name="Batzer M.A."/>
            <person name="Walker J.A."/>
            <person name="Konkel M.K."/>
            <person name="Harris R.S."/>
            <person name="Whittington C.M."/>
            <person name="Wong E.S."/>
            <person name="Gemmell N.J."/>
            <person name="Buschiazzo E."/>
            <person name="Vargas Jentzsch I.M."/>
            <person name="Merkel A."/>
            <person name="Schmitz J."/>
            <person name="Zemann A."/>
            <person name="Churakov G."/>
            <person name="Kriegs J.O."/>
            <person name="Brosius J."/>
            <person name="Murchison E.P."/>
            <person name="Sachidanandam R."/>
            <person name="Smith C."/>
            <person name="Hannon G.J."/>
            <person name="Tsend-Ayush E."/>
            <person name="McMillan D."/>
            <person name="Attenborough R."/>
            <person name="Rens W."/>
            <person name="Ferguson-Smith M."/>
            <person name="Lefevre C.M."/>
            <person name="Sharp J.A."/>
            <person name="Nicholas K.R."/>
            <person name="Ray D.A."/>
            <person name="Kube M."/>
            <person name="Reinhardt R."/>
            <person name="Pringle T.H."/>
            <person name="Taylor J."/>
            <person name="Jones R.C."/>
            <person name="Nixon B."/>
            <person name="Dacheux J.L."/>
            <person name="Niwa H."/>
            <person name="Sekita Y."/>
            <person name="Huang X."/>
            <person name="Stark A."/>
            <person name="Kheradpour P."/>
            <person name="Kellis M."/>
            <person name="Flicek P."/>
            <person name="Chen Y."/>
            <person name="Webber C."/>
            <person name="Hardison R."/>
            <person name="Nelson J."/>
            <person name="Hallsworth-Pepin K."/>
            <person name="Delehaunty K."/>
            <person name="Markovic C."/>
            <person name="Minx P."/>
            <person name="Feng Y."/>
            <person name="Kremitzki C."/>
            <person name="Mitreva M."/>
            <person name="Glasscock J."/>
            <person name="Wylie T."/>
            <person name="Wohldmann P."/>
            <person name="Thiru P."/>
            <person name="Nhan M.N."/>
            <person name="Pohl C.S."/>
            <person name="Smith S.M."/>
            <person name="Hou S."/>
            <person name="Nefedov M."/>
            <person name="de Jong P.J."/>
            <person name="Renfree M.B."/>
            <person name="Mardis E.R."/>
            <person name="Wilson R.K."/>
        </authorList>
    </citation>
    <scope>NUCLEOTIDE SEQUENCE [LARGE SCALE GENOMIC DNA]</scope>
    <source>
        <strain evidence="10 11">Glennie</strain>
    </source>
</reference>
<evidence type="ECO:0000256" key="7">
    <source>
        <dbReference type="SAM" id="MobiDB-lite"/>
    </source>
</evidence>
<keyword evidence="11" id="KW-1185">Reference proteome</keyword>
<dbReference type="SUPFAM" id="SSF100895">
    <property type="entry name" value="Kazal-type serine protease inhibitors"/>
    <property type="match status" value="3"/>
</dbReference>
<dbReference type="FunFam" id="3.30.60.30:FF:000009">
    <property type="entry name" value="Follistatin a"/>
    <property type="match status" value="1"/>
</dbReference>
<sequence length="432" mass="46843">MGRGGTPVSSYPGGTSGLESGWRWGSRAPGPDGHGFPPGCSGSLLGDRFAQGECSCCHLGETPEGSEMGIGVPRLVPPPEGALGWNWGRAPSPKKQLGMDFLLIALGHLPEDRSAQAGNCWLRQAKNGRCQVLYRTELSKDECCRSGRLSTSWTEEDVNDNTLFKWMIFNGGAPNCIPCKETCENVDCGPGKKCKMNKKNKPRCVCAPDCSSVTWKGPVCGLDGKTYRSECALLKARCKEQPELEVQYQGRCKKTCREVLCPGSSTCVVDQTNNAYCVTCNRICPDPPSPEQYLCGNDGRTYSSACHLRKATCLLGRSIGLAYEGKCIKAKSCEDIQCSGGKKCLWDFKVGRGRCALCDELCPESRSDEAVCASDNATYPSECAMKEAACSSGVLLEVKHSGSCNSINEDPEEEDEDEDQDYSFPISSILEW</sequence>
<dbReference type="Gene3D" id="3.90.290.10">
    <property type="entry name" value="TGF-beta binding (TB) domain"/>
    <property type="match status" value="1"/>
</dbReference>
<feature type="domain" description="Kazal-like" evidence="9">
    <location>
        <begin position="189"/>
        <end position="254"/>
    </location>
</feature>
<feature type="compositionally biased region" description="Acidic residues" evidence="7">
    <location>
        <begin position="409"/>
        <end position="421"/>
    </location>
</feature>
<feature type="region of interest" description="Disordered" evidence="7">
    <location>
        <begin position="403"/>
        <end position="432"/>
    </location>
</feature>
<dbReference type="AlphaFoldDB" id="A0A6I8P2N9"/>
<organism evidence="10 11">
    <name type="scientific">Ornithorhynchus anatinus</name>
    <name type="common">Duckbill platypus</name>
    <dbReference type="NCBI Taxonomy" id="9258"/>
    <lineage>
        <taxon>Eukaryota</taxon>
        <taxon>Metazoa</taxon>
        <taxon>Chordata</taxon>
        <taxon>Craniata</taxon>
        <taxon>Vertebrata</taxon>
        <taxon>Euteleostomi</taxon>
        <taxon>Mammalia</taxon>
        <taxon>Monotremata</taxon>
        <taxon>Ornithorhynchidae</taxon>
        <taxon>Ornithorhynchus</taxon>
    </lineage>
</organism>
<dbReference type="InterPro" id="IPR036058">
    <property type="entry name" value="Kazal_dom_sf"/>
</dbReference>
<evidence type="ECO:0000256" key="1">
    <source>
        <dbReference type="ARBA" id="ARBA00022729"/>
    </source>
</evidence>
<dbReference type="PANTHER" id="PTHR13866:SF29">
    <property type="entry name" value="FOLLISTATIN"/>
    <property type="match status" value="1"/>
</dbReference>
<dbReference type="InterPro" id="IPR002350">
    <property type="entry name" value="Kazal_dom"/>
</dbReference>
<evidence type="ECO:0000313" key="10">
    <source>
        <dbReference type="Ensembl" id="ENSOANP00000047242.1"/>
    </source>
</evidence>
<dbReference type="Pfam" id="PF21333">
    <property type="entry name" value="FST_N"/>
    <property type="match status" value="1"/>
</dbReference>
<accession>A0A6I8P2N9</accession>
<dbReference type="PANTHER" id="PTHR13866">
    <property type="entry name" value="SPARC OSTEONECTIN"/>
    <property type="match status" value="1"/>
</dbReference>
<dbReference type="Pfam" id="PF09289">
    <property type="entry name" value="FOLN"/>
    <property type="match status" value="1"/>
</dbReference>
<keyword evidence="3" id="KW-1015">Disulfide bond</keyword>
<dbReference type="Pfam" id="PF07648">
    <property type="entry name" value="Kazal_2"/>
    <property type="match status" value="3"/>
</dbReference>
<evidence type="ECO:0000259" key="9">
    <source>
        <dbReference type="PROSITE" id="PS51465"/>
    </source>
</evidence>
<proteinExistence type="predicted"/>
<dbReference type="GeneTree" id="ENSGT00940000157072"/>
<evidence type="ECO:0000256" key="2">
    <source>
        <dbReference type="ARBA" id="ARBA00022737"/>
    </source>
</evidence>
<dbReference type="PROSITE" id="PS51364">
    <property type="entry name" value="TB"/>
    <property type="match status" value="1"/>
</dbReference>
<evidence type="ECO:0000259" key="8">
    <source>
        <dbReference type="PROSITE" id="PS51364"/>
    </source>
</evidence>
<keyword evidence="1" id="KW-0732">Signal</keyword>
<evidence type="ECO:0000313" key="11">
    <source>
        <dbReference type="Proteomes" id="UP000002279"/>
    </source>
</evidence>
<dbReference type="InterPro" id="IPR036773">
    <property type="entry name" value="TB_dom_sf"/>
</dbReference>
<dbReference type="Ensembl" id="ENSOANT00000067482.1">
    <property type="protein sequence ID" value="ENSOANP00000047242.1"/>
    <property type="gene ID" value="ENSOANG00000011201.3"/>
</dbReference>
<evidence type="ECO:0000256" key="5">
    <source>
        <dbReference type="ARBA" id="ARBA00039758"/>
    </source>
</evidence>